<protein>
    <recommendedName>
        <fullName evidence="5">DUF1906 domain-containing protein</fullName>
    </recommendedName>
</protein>
<feature type="chain" id="PRO_5038486487" description="DUF1906 domain-containing protein" evidence="2">
    <location>
        <begin position="17"/>
        <end position="319"/>
    </location>
</feature>
<dbReference type="RefSeq" id="WP_120059433.1">
    <property type="nucleotide sequence ID" value="NZ_QYRP01000002.1"/>
</dbReference>
<feature type="region of interest" description="Disordered" evidence="1">
    <location>
        <begin position="69"/>
        <end position="108"/>
    </location>
</feature>
<feature type="signal peptide" evidence="2">
    <location>
        <begin position="1"/>
        <end position="16"/>
    </location>
</feature>
<name>A0A3A5HBV2_9ACTN</name>
<comment type="caution">
    <text evidence="3">The sequence shown here is derived from an EMBL/GenBank/DDBJ whole genome shotgun (WGS) entry which is preliminary data.</text>
</comment>
<feature type="region of interest" description="Disordered" evidence="1">
    <location>
        <begin position="20"/>
        <end position="52"/>
    </location>
</feature>
<evidence type="ECO:0000256" key="2">
    <source>
        <dbReference type="SAM" id="SignalP"/>
    </source>
</evidence>
<evidence type="ECO:0000313" key="4">
    <source>
        <dbReference type="Proteomes" id="UP000276542"/>
    </source>
</evidence>
<reference evidence="4" key="1">
    <citation type="submission" date="2018-09" db="EMBL/GenBank/DDBJ databases">
        <authorList>
            <person name="Zhu H."/>
        </authorList>
    </citation>
    <scope>NUCLEOTIDE SEQUENCE [LARGE SCALE GENOMIC DNA]</scope>
    <source>
        <strain evidence="4">K1W22B-1</strain>
    </source>
</reference>
<dbReference type="Gene3D" id="3.20.20.80">
    <property type="entry name" value="Glycosidases"/>
    <property type="match status" value="1"/>
</dbReference>
<accession>A0A3A5HBV2</accession>
<dbReference type="PROSITE" id="PS51257">
    <property type="entry name" value="PROKAR_LIPOPROTEIN"/>
    <property type="match status" value="1"/>
</dbReference>
<sequence length="319" mass="33569">MIRSLFAASAVLLAVAGCGGTPREPAAPEVPAGASDSFTPGAALPGNRPTETAIDVPSNLDDLVASANANAGSIPNGPDRQVLGADASWPQCPRGMGIPQKQSKGAPMPTDAAEFVVLGLTNGPSFTPNPCLADQLAWVRERDLMVGAYAVVSWPTDAQLAKVGKKGPYDGATRLGALRNAGYQAALFTIATMREAGLRTPAVWIDVEPVPDFDWSADLAANAAVVEGTARGYRDAGLRIGYYSVKSLWQRVVGDLRVNAPEWRAAGQTSLTAALDRCSEDWSFGGGRAVLAQWVEDDRDRNVTCPGHGGRLGEWFVRP</sequence>
<evidence type="ECO:0000313" key="3">
    <source>
        <dbReference type="EMBL" id="RJS45534.1"/>
    </source>
</evidence>
<keyword evidence="4" id="KW-1185">Reference proteome</keyword>
<proteinExistence type="predicted"/>
<dbReference type="AlphaFoldDB" id="A0A3A5HBV2"/>
<dbReference type="EMBL" id="QYRP01000002">
    <property type="protein sequence ID" value="RJS45534.1"/>
    <property type="molecule type" value="Genomic_DNA"/>
</dbReference>
<dbReference type="Proteomes" id="UP000276542">
    <property type="component" value="Unassembled WGS sequence"/>
</dbReference>
<dbReference type="OrthoDB" id="9779955at2"/>
<dbReference type="InterPro" id="IPR017853">
    <property type="entry name" value="GH"/>
</dbReference>
<dbReference type="SUPFAM" id="SSF51445">
    <property type="entry name" value="(Trans)glycosidases"/>
    <property type="match status" value="1"/>
</dbReference>
<evidence type="ECO:0000256" key="1">
    <source>
        <dbReference type="SAM" id="MobiDB-lite"/>
    </source>
</evidence>
<keyword evidence="2" id="KW-0732">Signal</keyword>
<organism evidence="3 4">
    <name type="scientific">Nocardioides cavernaquae</name>
    <dbReference type="NCBI Taxonomy" id="2321396"/>
    <lineage>
        <taxon>Bacteria</taxon>
        <taxon>Bacillati</taxon>
        <taxon>Actinomycetota</taxon>
        <taxon>Actinomycetes</taxon>
        <taxon>Propionibacteriales</taxon>
        <taxon>Nocardioidaceae</taxon>
        <taxon>Nocardioides</taxon>
    </lineage>
</organism>
<evidence type="ECO:0008006" key="5">
    <source>
        <dbReference type="Google" id="ProtNLM"/>
    </source>
</evidence>
<gene>
    <name evidence="3" type="ORF">D4739_04395</name>
</gene>